<reference evidence="2" key="1">
    <citation type="journal article" date="2018" name="Nat. Microbiol.">
        <title>Leveraging single-cell genomics to expand the fungal tree of life.</title>
        <authorList>
            <person name="Ahrendt S.R."/>
            <person name="Quandt C.A."/>
            <person name="Ciobanu D."/>
            <person name="Clum A."/>
            <person name="Salamov A."/>
            <person name="Andreopoulos B."/>
            <person name="Cheng J.F."/>
            <person name="Woyke T."/>
            <person name="Pelin A."/>
            <person name="Henrissat B."/>
            <person name="Reynolds N.K."/>
            <person name="Benny G.L."/>
            <person name="Smith M.E."/>
            <person name="James T.Y."/>
            <person name="Grigoriev I.V."/>
        </authorList>
    </citation>
    <scope>NUCLEOTIDE SEQUENCE [LARGE SCALE GENOMIC DNA]</scope>
</reference>
<evidence type="ECO:0000313" key="2">
    <source>
        <dbReference type="Proteomes" id="UP000269721"/>
    </source>
</evidence>
<accession>A0A4P9WGZ8</accession>
<dbReference type="Proteomes" id="UP000269721">
    <property type="component" value="Unassembled WGS sequence"/>
</dbReference>
<protein>
    <submittedName>
        <fullName evidence="1">Uncharacterized protein</fullName>
    </submittedName>
</protein>
<gene>
    <name evidence="1" type="ORF">BDK51DRAFT_30611</name>
</gene>
<dbReference type="EMBL" id="KZ994815">
    <property type="protein sequence ID" value="RKO91994.1"/>
    <property type="molecule type" value="Genomic_DNA"/>
</dbReference>
<evidence type="ECO:0000313" key="1">
    <source>
        <dbReference type="EMBL" id="RKO91994.1"/>
    </source>
</evidence>
<proteinExistence type="predicted"/>
<dbReference type="AlphaFoldDB" id="A0A4P9WGZ8"/>
<name>A0A4P9WGZ8_9FUNG</name>
<keyword evidence="2" id="KW-1185">Reference proteome</keyword>
<sequence>MLTSMLNQGIMGYTLILLRNPAYKSFPRKALEGVAGSILMLRKDAGNISALKPCHKFHRPNGSHFPKRINTIACRLVPIFTHGDRCFISPTQATIDRFNSKPGVHSSDLIHQSMLRVNSSSSPLMPVIPAWLARHGWEGDIPSILLALSIGHHLYKKGSNKDRIPDNNGVWHTLFNIEELVKSERGQKAKFANFAWSDGVSILLLFTQKVWKVTKGARPLIPTPQQMVVETLIAVSPNVKESIGACLSAQAYIYDKDLDRIKRLRILPPHPSLQQSIWHGRPPPNSEGAADLLNSPKGNTLLQYRGWIWSSRVDSSSLLDHLLEVLKLNGKGQVVEVLVNKTWVPHYRYTNFPGRIHCQVKGN</sequence>
<organism evidence="1 2">
    <name type="scientific">Blyttiomyces helicus</name>
    <dbReference type="NCBI Taxonomy" id="388810"/>
    <lineage>
        <taxon>Eukaryota</taxon>
        <taxon>Fungi</taxon>
        <taxon>Fungi incertae sedis</taxon>
        <taxon>Chytridiomycota</taxon>
        <taxon>Chytridiomycota incertae sedis</taxon>
        <taxon>Chytridiomycetes</taxon>
        <taxon>Chytridiomycetes incertae sedis</taxon>
        <taxon>Blyttiomyces</taxon>
    </lineage>
</organism>